<dbReference type="Proteomes" id="UP001307849">
    <property type="component" value="Unassembled WGS sequence"/>
</dbReference>
<keyword evidence="2" id="KW-1185">Reference proteome</keyword>
<dbReference type="EMBL" id="JAVHJM010000003">
    <property type="protein sequence ID" value="KAK6516338.1"/>
    <property type="molecule type" value="Genomic_DNA"/>
</dbReference>
<organism evidence="1 2">
    <name type="scientific">Arthrobotrys conoides</name>
    <dbReference type="NCBI Taxonomy" id="74498"/>
    <lineage>
        <taxon>Eukaryota</taxon>
        <taxon>Fungi</taxon>
        <taxon>Dikarya</taxon>
        <taxon>Ascomycota</taxon>
        <taxon>Pezizomycotina</taxon>
        <taxon>Orbiliomycetes</taxon>
        <taxon>Orbiliales</taxon>
        <taxon>Orbiliaceae</taxon>
        <taxon>Arthrobotrys</taxon>
    </lineage>
</organism>
<comment type="caution">
    <text evidence="1">The sequence shown here is derived from an EMBL/GenBank/DDBJ whole genome shotgun (WGS) entry which is preliminary data.</text>
</comment>
<evidence type="ECO:0000313" key="2">
    <source>
        <dbReference type="Proteomes" id="UP001307849"/>
    </source>
</evidence>
<gene>
    <name evidence="1" type="ORF">TWF506_006247</name>
</gene>
<evidence type="ECO:0000313" key="1">
    <source>
        <dbReference type="EMBL" id="KAK6516338.1"/>
    </source>
</evidence>
<sequence>MSTNAAAHLVNLPAEVVFRILSKLVSIGERQGLEQIYSYPKATALGPPGVRVDPNKNLPHRLDAISRCCKKLRFLSLPYLFRYRTVSISDKEAAIPMLQAYLNDHWLRSILHYAKTLYFVMDIRAIIEATLPMSVMKPNLNALMSLIAKLFQYTGRVEELHFIVRSEIVSNGLRRIFQCRQQQIENSLCNVRSLKFSAGSEWIIRFCGGFCGLRELENSPIKYPRRLYVPYCIDFAREPSQSSVPQENLSHEYYKSALSRVGQYKAAKIMEGISALRWGPETLTKVTIYGKFTASGLDVFVKFIPAVSHLTIIGGPIKADHAHILGQLPYLRLLSFESGEVLRETLQICPESTATLWHFGGWIRTLQHMWVEARFVGKIVRDIRGDVLPNHTIWRDSWADFGLLNSGDVVMGGS</sequence>
<accession>A0AAN8NQM3</accession>
<reference evidence="1 2" key="1">
    <citation type="submission" date="2019-10" db="EMBL/GenBank/DDBJ databases">
        <authorList>
            <person name="Palmer J.M."/>
        </authorList>
    </citation>
    <scope>NUCLEOTIDE SEQUENCE [LARGE SCALE GENOMIC DNA]</scope>
    <source>
        <strain evidence="1 2">TWF506</strain>
    </source>
</reference>
<proteinExistence type="predicted"/>
<name>A0AAN8NQM3_9PEZI</name>
<dbReference type="AlphaFoldDB" id="A0AAN8NQM3"/>
<protein>
    <submittedName>
        <fullName evidence="1">Uncharacterized protein</fullName>
    </submittedName>
</protein>